<feature type="chain" id="PRO_5028859039" evidence="2">
    <location>
        <begin position="21"/>
        <end position="180"/>
    </location>
</feature>
<feature type="compositionally biased region" description="Low complexity" evidence="1">
    <location>
        <begin position="97"/>
        <end position="124"/>
    </location>
</feature>
<evidence type="ECO:0000313" key="3">
    <source>
        <dbReference type="Proteomes" id="UP000492821"/>
    </source>
</evidence>
<feature type="signal peptide" evidence="2">
    <location>
        <begin position="1"/>
        <end position="20"/>
    </location>
</feature>
<sequence length="180" mass="20090">MARFLTSIAILAVTIAVAEAYVLNIHRGPGSELLLNSNPKPKLDEHFTIHLIVSDSDDNSALKSEFLEKINNHLHLHLPCILLSNCNFTEPNPPTTVEPSTEASEESTTLEPTTSTSTTPPATTTTAVPYHSVEEFLKVLPQEFQDKLASYFKRKSIVEEINAHARPLTFPRHLRHPIFK</sequence>
<proteinExistence type="predicted"/>
<feature type="region of interest" description="Disordered" evidence="1">
    <location>
        <begin position="92"/>
        <end position="124"/>
    </location>
</feature>
<organism evidence="3 4">
    <name type="scientific">Panagrellus redivivus</name>
    <name type="common">Microworm</name>
    <dbReference type="NCBI Taxonomy" id="6233"/>
    <lineage>
        <taxon>Eukaryota</taxon>
        <taxon>Metazoa</taxon>
        <taxon>Ecdysozoa</taxon>
        <taxon>Nematoda</taxon>
        <taxon>Chromadorea</taxon>
        <taxon>Rhabditida</taxon>
        <taxon>Tylenchina</taxon>
        <taxon>Panagrolaimomorpha</taxon>
        <taxon>Panagrolaimoidea</taxon>
        <taxon>Panagrolaimidae</taxon>
        <taxon>Panagrellus</taxon>
    </lineage>
</organism>
<accession>A0A7E4VBP1</accession>
<dbReference type="AlphaFoldDB" id="A0A7E4VBP1"/>
<evidence type="ECO:0000256" key="1">
    <source>
        <dbReference type="SAM" id="MobiDB-lite"/>
    </source>
</evidence>
<keyword evidence="2" id="KW-0732">Signal</keyword>
<dbReference type="Proteomes" id="UP000492821">
    <property type="component" value="Unassembled WGS sequence"/>
</dbReference>
<keyword evidence="3" id="KW-1185">Reference proteome</keyword>
<evidence type="ECO:0000256" key="2">
    <source>
        <dbReference type="SAM" id="SignalP"/>
    </source>
</evidence>
<reference evidence="3" key="1">
    <citation type="journal article" date="2013" name="Genetics">
        <title>The draft genome and transcriptome of Panagrellus redivivus are shaped by the harsh demands of a free-living lifestyle.</title>
        <authorList>
            <person name="Srinivasan J."/>
            <person name="Dillman A.R."/>
            <person name="Macchietto M.G."/>
            <person name="Heikkinen L."/>
            <person name="Lakso M."/>
            <person name="Fracchia K.M."/>
            <person name="Antoshechkin I."/>
            <person name="Mortazavi A."/>
            <person name="Wong G."/>
            <person name="Sternberg P.W."/>
        </authorList>
    </citation>
    <scope>NUCLEOTIDE SEQUENCE [LARGE SCALE GENOMIC DNA]</scope>
    <source>
        <strain evidence="3">MT8872</strain>
    </source>
</reference>
<evidence type="ECO:0000313" key="4">
    <source>
        <dbReference type="WBParaSite" id="Pan_g18877.t1"/>
    </source>
</evidence>
<protein>
    <submittedName>
        <fullName evidence="4">Uncharacterized protein</fullName>
    </submittedName>
</protein>
<dbReference type="WBParaSite" id="Pan_g18877.t1">
    <property type="protein sequence ID" value="Pan_g18877.t1"/>
    <property type="gene ID" value="Pan_g18877"/>
</dbReference>
<reference evidence="4" key="2">
    <citation type="submission" date="2020-10" db="UniProtKB">
        <authorList>
            <consortium name="WormBaseParasite"/>
        </authorList>
    </citation>
    <scope>IDENTIFICATION</scope>
</reference>
<name>A0A7E4VBP1_PANRE</name>